<protein>
    <submittedName>
        <fullName evidence="4">Regulatory protein SoxS</fullName>
    </submittedName>
</protein>
<dbReference type="SMART" id="SM00871">
    <property type="entry name" value="AraC_E_bind"/>
    <property type="match status" value="1"/>
</dbReference>
<reference evidence="4 5" key="1">
    <citation type="submission" date="2016-10" db="EMBL/GenBank/DDBJ databases">
        <title>The High Quality Genome of Vibrio splendidus K08M4.</title>
        <authorList>
            <person name="Wendling C."/>
            <person name="Chibani C.M."/>
            <person name="Hertel R."/>
            <person name="Sproer C."/>
            <person name="Bunk B."/>
            <person name="Overmann J."/>
            <person name="Roth O."/>
            <person name="Liesegang H."/>
        </authorList>
    </citation>
    <scope>NUCLEOTIDE SEQUENCE [LARGE SCALE GENOMIC DNA]</scope>
    <source>
        <strain evidence="4 5">K08M4</strain>
    </source>
</reference>
<dbReference type="SUPFAM" id="SSF46689">
    <property type="entry name" value="Homeodomain-like"/>
    <property type="match status" value="2"/>
</dbReference>
<proteinExistence type="predicted"/>
<keyword evidence="1" id="KW-0805">Transcription regulation</keyword>
<dbReference type="GO" id="GO:0003700">
    <property type="term" value="F:DNA-binding transcription factor activity"/>
    <property type="evidence" value="ECO:0007669"/>
    <property type="project" value="InterPro"/>
</dbReference>
<gene>
    <name evidence="4" type="primary">soxS</name>
    <name evidence="4" type="ORF">K08M4_41670</name>
</gene>
<evidence type="ECO:0000259" key="3">
    <source>
        <dbReference type="PROSITE" id="PS01124"/>
    </source>
</evidence>
<dbReference type="InterPro" id="IPR010499">
    <property type="entry name" value="AraC_E-bd"/>
</dbReference>
<keyword evidence="5" id="KW-1185">Reference proteome</keyword>
<dbReference type="InterPro" id="IPR009057">
    <property type="entry name" value="Homeodomain-like_sf"/>
</dbReference>
<feature type="domain" description="HTH araC/xylS-type" evidence="3">
    <location>
        <begin position="9"/>
        <end position="107"/>
    </location>
</feature>
<dbReference type="SUPFAM" id="SSF55136">
    <property type="entry name" value="Probable bacterial effector-binding domain"/>
    <property type="match status" value="1"/>
</dbReference>
<dbReference type="InterPro" id="IPR018060">
    <property type="entry name" value="HTH_AraC"/>
</dbReference>
<dbReference type="Proteomes" id="UP000194136">
    <property type="component" value="Chromosome 2"/>
</dbReference>
<dbReference type="PROSITE" id="PS01124">
    <property type="entry name" value="HTH_ARAC_FAMILY_2"/>
    <property type="match status" value="1"/>
</dbReference>
<dbReference type="InterPro" id="IPR029442">
    <property type="entry name" value="GyrI-like"/>
</dbReference>
<dbReference type="GO" id="GO:0043565">
    <property type="term" value="F:sequence-specific DNA binding"/>
    <property type="evidence" value="ECO:0007669"/>
    <property type="project" value="InterPro"/>
</dbReference>
<dbReference type="InterPro" id="IPR011256">
    <property type="entry name" value="Reg_factor_effector_dom_sf"/>
</dbReference>
<dbReference type="Gene3D" id="3.20.80.10">
    <property type="entry name" value="Regulatory factor, effector binding domain"/>
    <property type="match status" value="1"/>
</dbReference>
<dbReference type="Pfam" id="PF12833">
    <property type="entry name" value="HTH_18"/>
    <property type="match status" value="1"/>
</dbReference>
<dbReference type="InterPro" id="IPR050908">
    <property type="entry name" value="SmbC-like"/>
</dbReference>
<dbReference type="EMBL" id="CP017917">
    <property type="protein sequence ID" value="ARP40819.1"/>
    <property type="molecule type" value="Genomic_DNA"/>
</dbReference>
<organism evidence="4 5">
    <name type="scientific">Vibrio syngnathi</name>
    <dbReference type="NCBI Taxonomy" id="3034029"/>
    <lineage>
        <taxon>Bacteria</taxon>
        <taxon>Pseudomonadati</taxon>
        <taxon>Pseudomonadota</taxon>
        <taxon>Gammaproteobacteria</taxon>
        <taxon>Vibrionales</taxon>
        <taxon>Vibrionaceae</taxon>
        <taxon>Vibrio</taxon>
    </lineage>
</organism>
<dbReference type="Pfam" id="PF06445">
    <property type="entry name" value="GyrI-like"/>
    <property type="match status" value="1"/>
</dbReference>
<evidence type="ECO:0000256" key="2">
    <source>
        <dbReference type="ARBA" id="ARBA00023163"/>
    </source>
</evidence>
<dbReference type="PANTHER" id="PTHR40055:SF1">
    <property type="entry name" value="TRANSCRIPTIONAL REGULATOR YGIV-RELATED"/>
    <property type="match status" value="1"/>
</dbReference>
<evidence type="ECO:0000313" key="5">
    <source>
        <dbReference type="Proteomes" id="UP000194136"/>
    </source>
</evidence>
<dbReference type="Gene3D" id="1.10.10.60">
    <property type="entry name" value="Homeodomain-like"/>
    <property type="match status" value="2"/>
</dbReference>
<keyword evidence="2" id="KW-0804">Transcription</keyword>
<evidence type="ECO:0000256" key="1">
    <source>
        <dbReference type="ARBA" id="ARBA00023015"/>
    </source>
</evidence>
<evidence type="ECO:0000313" key="4">
    <source>
        <dbReference type="EMBL" id="ARP40819.1"/>
    </source>
</evidence>
<sequence>MQNNHVRLEKVVRYLESHLDQPMVIEELLSKFYFSKYHFHHLFRAYYGEGVYAMRKRLLLERAARSIIYGVESMTEIAFSCGYENQASFNKAIRKQFSCTPSYIRHQKTVPALKRQQLTSFEDIKMNINVVDRKSTEVLYSRGSGKYSDAAATAWGQLMPFVYSNRLIQPETIMIGISHDDPNITHVDNIRYDACATIVTEMELPEGIDRKTILGGKYAKALHKGTYEKLSEAYSYLLLKWLPDSGFELRDQPCFEVYLNRDPRRTKPENLKTEIYIPIK</sequence>
<dbReference type="KEGG" id="vsy:K08M4_41670"/>
<dbReference type="AlphaFoldDB" id="A0AA34XR62"/>
<dbReference type="PANTHER" id="PTHR40055">
    <property type="entry name" value="TRANSCRIPTIONAL REGULATOR YGIV-RELATED"/>
    <property type="match status" value="1"/>
</dbReference>
<dbReference type="SMART" id="SM00342">
    <property type="entry name" value="HTH_ARAC"/>
    <property type="match status" value="1"/>
</dbReference>
<dbReference type="RefSeq" id="WP_086051318.1">
    <property type="nucleotide sequence ID" value="NZ_CP017917.1"/>
</dbReference>
<accession>A0AA34XR62</accession>
<name>A0AA34XR62_9VIBR</name>